<evidence type="ECO:0000256" key="7">
    <source>
        <dbReference type="RuleBase" id="RU363032"/>
    </source>
</evidence>
<gene>
    <name evidence="9" type="ORF">DEACI_1309</name>
    <name evidence="10" type="ORF">DEACI_3921</name>
</gene>
<dbReference type="RefSeq" id="WP_240984298.1">
    <property type="nucleotide sequence ID" value="NZ_CDGJ01000132.1"/>
</dbReference>
<comment type="similarity">
    <text evidence="7">Belongs to the binding-protein-dependent transport system permease family.</text>
</comment>
<keyword evidence="4 7" id="KW-0812">Transmembrane</keyword>
<dbReference type="PANTHER" id="PTHR43744">
    <property type="entry name" value="ABC TRANSPORTER PERMEASE PROTEIN MG189-RELATED-RELATED"/>
    <property type="match status" value="1"/>
</dbReference>
<dbReference type="EMBL" id="LR746496">
    <property type="protein sequence ID" value="CAA7600656.1"/>
    <property type="molecule type" value="Genomic_DNA"/>
</dbReference>
<feature type="domain" description="ABC transmembrane type-1" evidence="8">
    <location>
        <begin position="73"/>
        <end position="262"/>
    </location>
</feature>
<dbReference type="AlphaFoldDB" id="A0A8S0XB19"/>
<feature type="transmembrane region" description="Helical" evidence="7">
    <location>
        <begin position="183"/>
        <end position="205"/>
    </location>
</feature>
<dbReference type="Proteomes" id="UP000836597">
    <property type="component" value="Chromosome"/>
</dbReference>
<accession>A0A8S0XB19</accession>
<evidence type="ECO:0000256" key="2">
    <source>
        <dbReference type="ARBA" id="ARBA00022448"/>
    </source>
</evidence>
<evidence type="ECO:0000256" key="5">
    <source>
        <dbReference type="ARBA" id="ARBA00022989"/>
    </source>
</evidence>
<dbReference type="GO" id="GO:0055085">
    <property type="term" value="P:transmembrane transport"/>
    <property type="evidence" value="ECO:0007669"/>
    <property type="project" value="InterPro"/>
</dbReference>
<evidence type="ECO:0000256" key="3">
    <source>
        <dbReference type="ARBA" id="ARBA00022475"/>
    </source>
</evidence>
<dbReference type="KEGG" id="aacx:DEACI_1309"/>
<dbReference type="SUPFAM" id="SSF161098">
    <property type="entry name" value="MetI-like"/>
    <property type="match status" value="1"/>
</dbReference>
<feature type="transmembrane region" description="Helical" evidence="7">
    <location>
        <begin position="108"/>
        <end position="129"/>
    </location>
</feature>
<evidence type="ECO:0000259" key="8">
    <source>
        <dbReference type="PROSITE" id="PS50928"/>
    </source>
</evidence>
<dbReference type="Gene3D" id="1.10.3720.10">
    <property type="entry name" value="MetI-like"/>
    <property type="match status" value="1"/>
</dbReference>
<evidence type="ECO:0000313" key="10">
    <source>
        <dbReference type="EMBL" id="CEJ09437.1"/>
    </source>
</evidence>
<feature type="transmembrane region" description="Helical" evidence="7">
    <location>
        <begin position="12"/>
        <end position="33"/>
    </location>
</feature>
<sequence length="277" mass="30517">MNAASRTRAAKVVQYALLTLGALMIVFPILYALGLSLMSGGEAAAYPPHIIPQHFQLKNFVSAVSEAPLGRFMLNSFIVSVIVTLAQLVTASLAAYAFAFMEFPFKKIIFLVFLSTMMIPGESTLIPNYLTIRSWHWINTYQGLTVPFMATAFGTFLLRQFFLTLPHDLFDAARIDGCGRLRFLWSIALPMARPALGTLGVYAFINTWNQYLWPLLITNSTSMRTVQIGIGMLQFQDATTWNVVMAGVVIILLPSLLTLVLGQKQLVKGLTSGAVKG</sequence>
<keyword evidence="3" id="KW-1003">Cell membrane</keyword>
<comment type="subcellular location">
    <subcellularLocation>
        <location evidence="1 7">Cell membrane</location>
        <topology evidence="1 7">Multi-pass membrane protein</topology>
    </subcellularLocation>
</comment>
<keyword evidence="11" id="KW-1185">Reference proteome</keyword>
<dbReference type="CDD" id="cd06261">
    <property type="entry name" value="TM_PBP2"/>
    <property type="match status" value="1"/>
</dbReference>
<reference evidence="10" key="1">
    <citation type="submission" date="2014-11" db="EMBL/GenBank/DDBJ databases">
        <authorList>
            <person name="Hornung B.V."/>
        </authorList>
    </citation>
    <scope>NUCLEOTIDE SEQUENCE</scope>
    <source>
        <strain evidence="10">INE</strain>
    </source>
</reference>
<proteinExistence type="inferred from homology"/>
<evidence type="ECO:0000313" key="11">
    <source>
        <dbReference type="Proteomes" id="UP001071230"/>
    </source>
</evidence>
<dbReference type="InterPro" id="IPR035906">
    <property type="entry name" value="MetI-like_sf"/>
</dbReference>
<dbReference type="GO" id="GO:0005886">
    <property type="term" value="C:plasma membrane"/>
    <property type="evidence" value="ECO:0007669"/>
    <property type="project" value="UniProtKB-SubCell"/>
</dbReference>
<evidence type="ECO:0000256" key="1">
    <source>
        <dbReference type="ARBA" id="ARBA00004651"/>
    </source>
</evidence>
<dbReference type="EMBL" id="CDGJ01000132">
    <property type="protein sequence ID" value="CEJ09437.1"/>
    <property type="molecule type" value="Genomic_DNA"/>
</dbReference>
<protein>
    <submittedName>
        <fullName evidence="9">Binding-protein-dependent transport system inner membrane component</fullName>
    </submittedName>
    <submittedName>
        <fullName evidence="10">Sn-glycerol-3-phosphate transport system permease protein UgpE</fullName>
    </submittedName>
</protein>
<dbReference type="PROSITE" id="PS50928">
    <property type="entry name" value="ABC_TM1"/>
    <property type="match status" value="1"/>
</dbReference>
<evidence type="ECO:0000256" key="6">
    <source>
        <dbReference type="ARBA" id="ARBA00023136"/>
    </source>
</evidence>
<evidence type="ECO:0000313" key="9">
    <source>
        <dbReference type="EMBL" id="CAA7600656.1"/>
    </source>
</evidence>
<dbReference type="Proteomes" id="UP001071230">
    <property type="component" value="Unassembled WGS sequence"/>
</dbReference>
<dbReference type="PANTHER" id="PTHR43744:SF8">
    <property type="entry name" value="SN-GLYCEROL-3-PHOSPHATE TRANSPORT SYSTEM PERMEASE PROTEIN UGPE"/>
    <property type="match status" value="1"/>
</dbReference>
<feature type="transmembrane region" description="Helical" evidence="7">
    <location>
        <begin position="141"/>
        <end position="162"/>
    </location>
</feature>
<name>A0A8S0XB19_9FIRM</name>
<feature type="transmembrane region" description="Helical" evidence="7">
    <location>
        <begin position="241"/>
        <end position="262"/>
    </location>
</feature>
<keyword evidence="2 7" id="KW-0813">Transport</keyword>
<keyword evidence="6 7" id="KW-0472">Membrane</keyword>
<dbReference type="Pfam" id="PF00528">
    <property type="entry name" value="BPD_transp_1"/>
    <property type="match status" value="1"/>
</dbReference>
<dbReference type="InterPro" id="IPR000515">
    <property type="entry name" value="MetI-like"/>
</dbReference>
<feature type="transmembrane region" description="Helical" evidence="7">
    <location>
        <begin position="77"/>
        <end position="101"/>
    </location>
</feature>
<evidence type="ECO:0000256" key="4">
    <source>
        <dbReference type="ARBA" id="ARBA00022692"/>
    </source>
</evidence>
<organism evidence="9">
    <name type="scientific">Acididesulfobacillus acetoxydans</name>
    <dbReference type="NCBI Taxonomy" id="1561005"/>
    <lineage>
        <taxon>Bacteria</taxon>
        <taxon>Bacillati</taxon>
        <taxon>Bacillota</taxon>
        <taxon>Clostridia</taxon>
        <taxon>Eubacteriales</taxon>
        <taxon>Peptococcaceae</taxon>
        <taxon>Acididesulfobacillus</taxon>
    </lineage>
</organism>
<reference evidence="9" key="2">
    <citation type="submission" date="2020-01" db="EMBL/GenBank/DDBJ databases">
        <authorList>
            <person name="Hornung B."/>
        </authorList>
    </citation>
    <scope>NUCLEOTIDE SEQUENCE</scope>
    <source>
        <strain evidence="9">PacBioINE</strain>
    </source>
</reference>
<keyword evidence="5 7" id="KW-1133">Transmembrane helix</keyword>